<sequence length="61" mass="6966">MSGTLHARKAKKVRRTVQRSAQPQQDDEQLQILAARLRVTTDSKLDKETPKWVKELAAKPL</sequence>
<comment type="caution">
    <text evidence="2">The sequence shown here is derived from an EMBL/GenBank/DDBJ whole genome shotgun (WGS) entry which is preliminary data.</text>
</comment>
<dbReference type="EMBL" id="JAROKN010000056">
    <property type="protein sequence ID" value="MDF9279070.1"/>
    <property type="molecule type" value="Genomic_DNA"/>
</dbReference>
<feature type="region of interest" description="Disordered" evidence="1">
    <location>
        <begin position="1"/>
        <end position="28"/>
    </location>
</feature>
<name>A0ABT6CYA3_9MICC</name>
<dbReference type="Proteomes" id="UP001220456">
    <property type="component" value="Unassembled WGS sequence"/>
</dbReference>
<keyword evidence="3" id="KW-1185">Reference proteome</keyword>
<evidence type="ECO:0000256" key="1">
    <source>
        <dbReference type="SAM" id="MobiDB-lite"/>
    </source>
</evidence>
<gene>
    <name evidence="2" type="ORF">P4U43_14875</name>
</gene>
<evidence type="ECO:0000313" key="2">
    <source>
        <dbReference type="EMBL" id="MDF9279070.1"/>
    </source>
</evidence>
<proteinExistence type="predicted"/>
<dbReference type="RefSeq" id="WP_277359431.1">
    <property type="nucleotide sequence ID" value="NZ_JAROKN010000056.1"/>
</dbReference>
<accession>A0ABT6CYA3</accession>
<protein>
    <submittedName>
        <fullName evidence="2">Uncharacterized protein</fullName>
    </submittedName>
</protein>
<organism evidence="2 3">
    <name type="scientific">Arthrobacter vasquezii</name>
    <dbReference type="NCBI Taxonomy" id="2977629"/>
    <lineage>
        <taxon>Bacteria</taxon>
        <taxon>Bacillati</taxon>
        <taxon>Actinomycetota</taxon>
        <taxon>Actinomycetes</taxon>
        <taxon>Micrococcales</taxon>
        <taxon>Micrococcaceae</taxon>
        <taxon>Arthrobacter</taxon>
    </lineage>
</organism>
<feature type="compositionally biased region" description="Basic residues" evidence="1">
    <location>
        <begin position="1"/>
        <end position="17"/>
    </location>
</feature>
<reference evidence="2 3" key="1">
    <citation type="journal article" date="2023" name="Int. J. Syst. Evol. Microbiol.">
        <title>Arthrobacter vasquezii sp. nov., isolated from a soil sample from Union Glacier, Antarctica.</title>
        <authorList>
            <person name="Valenzuela-Ibaceta F."/>
            <person name="Carrasco V."/>
            <person name="Lagos-Moraga S."/>
            <person name="Dietz-Vargas C."/>
            <person name="Navarro C.A."/>
            <person name="Perez-Donoso J.M."/>
        </authorList>
    </citation>
    <scope>NUCLEOTIDE SEQUENCE [LARGE SCALE GENOMIC DNA]</scope>
    <source>
        <strain evidence="2 3">EH-1B-1</strain>
    </source>
</reference>
<evidence type="ECO:0000313" key="3">
    <source>
        <dbReference type="Proteomes" id="UP001220456"/>
    </source>
</evidence>